<dbReference type="Proteomes" id="UP000054164">
    <property type="component" value="Unassembled WGS sequence"/>
</dbReference>
<keyword evidence="1" id="KW-0808">Transferase</keyword>
<keyword evidence="1" id="KW-0489">Methyltransferase</keyword>
<dbReference type="GO" id="GO:0008168">
    <property type="term" value="F:methyltransferase activity"/>
    <property type="evidence" value="ECO:0007669"/>
    <property type="project" value="UniProtKB-KW"/>
</dbReference>
<sequence>MEINNIEQLIELKKLKWNNPYTQRDFEVNNIEEFKYLLENYLNKFAFGVAYNTFEYTIYKKDDYIYIRNNDTYKFKNKYEGVITEEYNLKDDNIKNIINFIISSQDKNDKRRTRIKFIYIDVDDITNEIEQLLDKGLIKYFYGKDDCQLEFIYLAENENIIKDTLTSEYFIKDIIEQMSMIFEDMCMTVKNVWRDEVYVPDYRIIDLIEDNLYGYIPEDDQKKIFNAEIPNNKLKTIFNEIGKNQLRMQIEELLTDVDNTEFI</sequence>
<dbReference type="RefSeq" id="WP_030032082.1">
    <property type="nucleotide sequence ID" value="NZ_BA000058.1"/>
</dbReference>
<gene>
    <name evidence="1" type="ORF">CBO05P1_270</name>
</gene>
<evidence type="ECO:0000313" key="1">
    <source>
        <dbReference type="EMBL" id="BAO04989.1"/>
    </source>
</evidence>
<dbReference type="HOGENOM" id="CLU_1056479_0_0_9"/>
<accession>A0A060N9M9</accession>
<dbReference type="EMBL" id="BA000058">
    <property type="protein sequence ID" value="BAO04989.1"/>
    <property type="molecule type" value="Genomic_DNA"/>
</dbReference>
<dbReference type="GO" id="GO:0032259">
    <property type="term" value="P:methylation"/>
    <property type="evidence" value="ECO:0007669"/>
    <property type="project" value="UniProtKB-KW"/>
</dbReference>
<reference evidence="1" key="1">
    <citation type="submission" date="2013-10" db="EMBL/GenBank/DDBJ databases">
        <title>Draft genome sequence of Clostridium botulinum type B strain Osaka05.</title>
        <authorList>
            <person name="Sakaguchi Y."/>
            <person name="Hosomi K."/>
            <person name="Uchiyama J."/>
            <person name="Ogura Y."/>
            <person name="Sakaguchi M."/>
            <person name="Kohda T."/>
            <person name="Mukamoto M."/>
            <person name="Misawa N."/>
            <person name="Matsuzaki S."/>
            <person name="Hayashi T."/>
            <person name="Kozaki S."/>
        </authorList>
    </citation>
    <scope>NUCLEOTIDE SEQUENCE</scope>
    <source>
        <strain evidence="1">Osaka05</strain>
    </source>
</reference>
<protein>
    <submittedName>
        <fullName evidence="1">Cytosine-specific methyltransferase</fullName>
    </submittedName>
</protein>
<name>A0A060N9M9_CLOBO</name>
<organism evidence="1">
    <name type="scientific">Clostridium botulinum B str. Osaka05</name>
    <dbReference type="NCBI Taxonomy" id="1407017"/>
    <lineage>
        <taxon>Bacteria</taxon>
        <taxon>Bacillati</taxon>
        <taxon>Bacillota</taxon>
        <taxon>Clostridia</taxon>
        <taxon>Eubacteriales</taxon>
        <taxon>Clostridiaceae</taxon>
        <taxon>Clostridium</taxon>
    </lineage>
</organism>
<dbReference type="AlphaFoldDB" id="A0A060N9M9"/>
<proteinExistence type="predicted"/>